<keyword evidence="3" id="KW-1185">Reference proteome</keyword>
<name>A0A0G3BPR7_9BURK</name>
<sequence length="121" mass="12825">MEQESLEALLLAGMLGLLSLQATLNWNRQRAVSWGALAVCLLVPEAASRHPNEVLIYCILAGGGAVVTLQLAWDLRRKPQVERAEVTAAVAMGSDRGQRVNESPTLLGAPVAQSGSSEASF</sequence>
<dbReference type="STRING" id="413882.AAW51_2645"/>
<evidence type="ECO:0000313" key="3">
    <source>
        <dbReference type="Proteomes" id="UP000035352"/>
    </source>
</evidence>
<evidence type="ECO:0000313" key="2">
    <source>
        <dbReference type="EMBL" id="AKJ29336.1"/>
    </source>
</evidence>
<evidence type="ECO:0000256" key="1">
    <source>
        <dbReference type="SAM" id="MobiDB-lite"/>
    </source>
</evidence>
<dbReference type="AlphaFoldDB" id="A0A0G3BPR7"/>
<feature type="region of interest" description="Disordered" evidence="1">
    <location>
        <begin position="93"/>
        <end position="121"/>
    </location>
</feature>
<dbReference type="Proteomes" id="UP000035352">
    <property type="component" value="Chromosome"/>
</dbReference>
<dbReference type="OrthoDB" id="10012455at2"/>
<organism evidence="2 3">
    <name type="scientific">Caldimonas brevitalea</name>
    <dbReference type="NCBI Taxonomy" id="413882"/>
    <lineage>
        <taxon>Bacteria</taxon>
        <taxon>Pseudomonadati</taxon>
        <taxon>Pseudomonadota</taxon>
        <taxon>Betaproteobacteria</taxon>
        <taxon>Burkholderiales</taxon>
        <taxon>Sphaerotilaceae</taxon>
        <taxon>Caldimonas</taxon>
    </lineage>
</organism>
<dbReference type="KEGG" id="pbh:AAW51_2645"/>
<dbReference type="EMBL" id="CP011371">
    <property type="protein sequence ID" value="AKJ29336.1"/>
    <property type="molecule type" value="Genomic_DNA"/>
</dbReference>
<proteinExistence type="predicted"/>
<dbReference type="RefSeq" id="WP_047194990.1">
    <property type="nucleotide sequence ID" value="NZ_CP011371.1"/>
</dbReference>
<gene>
    <name evidence="2" type="ORF">AAW51_2645</name>
</gene>
<protein>
    <submittedName>
        <fullName evidence="2">Uncharacterized protein</fullName>
    </submittedName>
</protein>
<accession>A0A0G3BPR7</accession>
<reference evidence="2 3" key="1">
    <citation type="submission" date="2015-05" db="EMBL/GenBank/DDBJ databases">
        <authorList>
            <person name="Tang B."/>
            <person name="Yu Y."/>
        </authorList>
    </citation>
    <scope>NUCLEOTIDE SEQUENCE [LARGE SCALE GENOMIC DNA]</scope>
    <source>
        <strain evidence="2 3">DSM 7029</strain>
    </source>
</reference>